<protein>
    <submittedName>
        <fullName evidence="2">Uncharacterized protein</fullName>
    </submittedName>
</protein>
<keyword evidence="3" id="KW-1185">Reference proteome</keyword>
<dbReference type="RefSeq" id="WP_119779149.1">
    <property type="nucleotide sequence ID" value="NZ_QYUK01000011.1"/>
</dbReference>
<sequence length="76" mass="7703">MRVTGIVLLVLGGLWLLSALAGLREAGVFENGGVGAVVALQALASGPGLVLLIGSIFLAAGNITAELRRLRPPREG</sequence>
<evidence type="ECO:0000256" key="1">
    <source>
        <dbReference type="SAM" id="Phobius"/>
    </source>
</evidence>
<evidence type="ECO:0000313" key="3">
    <source>
        <dbReference type="Proteomes" id="UP000284605"/>
    </source>
</evidence>
<name>A0A418WEU5_9PROT</name>
<proteinExistence type="predicted"/>
<reference evidence="2 3" key="1">
    <citation type="submission" date="2018-09" db="EMBL/GenBank/DDBJ databases">
        <authorList>
            <person name="Zhu H."/>
        </authorList>
    </citation>
    <scope>NUCLEOTIDE SEQUENCE [LARGE SCALE GENOMIC DNA]</scope>
    <source>
        <strain evidence="2 3">K1W22B-8</strain>
    </source>
</reference>
<comment type="caution">
    <text evidence="2">The sequence shown here is derived from an EMBL/GenBank/DDBJ whole genome shotgun (WGS) entry which is preliminary data.</text>
</comment>
<feature type="transmembrane region" description="Helical" evidence="1">
    <location>
        <begin position="36"/>
        <end position="61"/>
    </location>
</feature>
<evidence type="ECO:0000313" key="2">
    <source>
        <dbReference type="EMBL" id="RJF88514.1"/>
    </source>
</evidence>
<gene>
    <name evidence="2" type="ORF">D3874_17110</name>
</gene>
<keyword evidence="1" id="KW-0812">Transmembrane</keyword>
<accession>A0A418WEU5</accession>
<organism evidence="2 3">
    <name type="scientific">Oleomonas cavernae</name>
    <dbReference type="NCBI Taxonomy" id="2320859"/>
    <lineage>
        <taxon>Bacteria</taxon>
        <taxon>Pseudomonadati</taxon>
        <taxon>Pseudomonadota</taxon>
        <taxon>Alphaproteobacteria</taxon>
        <taxon>Acetobacterales</taxon>
        <taxon>Acetobacteraceae</taxon>
        <taxon>Oleomonas</taxon>
    </lineage>
</organism>
<dbReference type="AlphaFoldDB" id="A0A418WEU5"/>
<keyword evidence="1" id="KW-0472">Membrane</keyword>
<dbReference type="Proteomes" id="UP000284605">
    <property type="component" value="Unassembled WGS sequence"/>
</dbReference>
<keyword evidence="1" id="KW-1133">Transmembrane helix</keyword>
<dbReference type="EMBL" id="QYUK01000011">
    <property type="protein sequence ID" value="RJF88514.1"/>
    <property type="molecule type" value="Genomic_DNA"/>
</dbReference>